<evidence type="ECO:0000313" key="3">
    <source>
        <dbReference type="EMBL" id="MBW48904.1"/>
    </source>
</evidence>
<proteinExistence type="predicted"/>
<keyword evidence="2" id="KW-0732">Signal</keyword>
<name>A0A2M4B765_9DIPT</name>
<feature type="compositionally biased region" description="Low complexity" evidence="1">
    <location>
        <begin position="48"/>
        <end position="57"/>
    </location>
</feature>
<feature type="chain" id="PRO_5014850306" evidence="2">
    <location>
        <begin position="27"/>
        <end position="80"/>
    </location>
</feature>
<accession>A0A2M4B765</accession>
<protein>
    <submittedName>
        <fullName evidence="3">Putative secreted protein</fullName>
    </submittedName>
</protein>
<evidence type="ECO:0000256" key="2">
    <source>
        <dbReference type="SAM" id="SignalP"/>
    </source>
</evidence>
<reference evidence="3" key="1">
    <citation type="submission" date="2018-01" db="EMBL/GenBank/DDBJ databases">
        <title>An insight into the sialome of Amazonian anophelines.</title>
        <authorList>
            <person name="Ribeiro J.M."/>
            <person name="Scarpassa V."/>
            <person name="Calvo E."/>
        </authorList>
    </citation>
    <scope>NUCLEOTIDE SEQUENCE</scope>
    <source>
        <tissue evidence="3">Salivary glands</tissue>
    </source>
</reference>
<dbReference type="AlphaFoldDB" id="A0A2M4B765"/>
<feature type="compositionally biased region" description="Polar residues" evidence="1">
    <location>
        <begin position="58"/>
        <end position="68"/>
    </location>
</feature>
<feature type="region of interest" description="Disordered" evidence="1">
    <location>
        <begin position="48"/>
        <end position="68"/>
    </location>
</feature>
<dbReference type="EMBL" id="GGFK01015583">
    <property type="protein sequence ID" value="MBW48904.1"/>
    <property type="molecule type" value="Transcribed_RNA"/>
</dbReference>
<organism evidence="3">
    <name type="scientific">Anopheles triannulatus</name>
    <dbReference type="NCBI Taxonomy" id="58253"/>
    <lineage>
        <taxon>Eukaryota</taxon>
        <taxon>Metazoa</taxon>
        <taxon>Ecdysozoa</taxon>
        <taxon>Arthropoda</taxon>
        <taxon>Hexapoda</taxon>
        <taxon>Insecta</taxon>
        <taxon>Pterygota</taxon>
        <taxon>Neoptera</taxon>
        <taxon>Endopterygota</taxon>
        <taxon>Diptera</taxon>
        <taxon>Nematocera</taxon>
        <taxon>Culicoidea</taxon>
        <taxon>Culicidae</taxon>
        <taxon>Anophelinae</taxon>
        <taxon>Anopheles</taxon>
    </lineage>
</organism>
<feature type="signal peptide" evidence="2">
    <location>
        <begin position="1"/>
        <end position="26"/>
    </location>
</feature>
<sequence length="80" mass="8233">MFRVAVQRSSWSFCVITLINATPCSSVGTLTRSAELIFGQATVPAAPAPDGLAGGEPDSSSSAFVTSNMPGCMNLEPAVR</sequence>
<evidence type="ECO:0000256" key="1">
    <source>
        <dbReference type="SAM" id="MobiDB-lite"/>
    </source>
</evidence>